<sequence>MPRLLRYAILFALPVAIAASALGLSYLVLDRAGETIDPLAAARLQQGADVVYSSALFYRPRPYKIERARLTKADIVLLGSSRAMQFVGAPWKVPTYNAGGAMRDLESGEIFTDSLLELHHPKRIIISLDWWWFSQSRRPDAPSDASPDTPLTLHELVQPAVWLWDGTLTRQRLQALLLEPGALKPAIGLPAQFMHAGWDPFGHYDYGDILTEQAGGNDIGFQETLKDIQRHSKRNDRAPSNAFSEESWQRLEALVKRFQDSGAEVILILPPVAGPVYDWIAAQPEPNLVKEVQRRLPTLPALTFDFHDPKTLGTDTCEFVDGIHGGEVTYLRVLDAIAADPSADLESAVDRPLIQRLIADNAGHASLKHDDPDRMPEADFNSLGCRK</sequence>
<dbReference type="SUPFAM" id="SSF52266">
    <property type="entry name" value="SGNH hydrolase"/>
    <property type="match status" value="1"/>
</dbReference>
<gene>
    <name evidence="2" type="ORF">SMD31_14420</name>
</gene>
<accession>A0ABU5E0Z4</accession>
<organism evidence="2 3">
    <name type="scientific">Dongia rigui</name>
    <dbReference type="NCBI Taxonomy" id="940149"/>
    <lineage>
        <taxon>Bacteria</taxon>
        <taxon>Pseudomonadati</taxon>
        <taxon>Pseudomonadota</taxon>
        <taxon>Alphaproteobacteria</taxon>
        <taxon>Rhodospirillales</taxon>
        <taxon>Dongiaceae</taxon>
        <taxon>Dongia</taxon>
    </lineage>
</organism>
<protein>
    <recommendedName>
        <fullName evidence="4">SGNH/GDSL hydrolase family protein</fullName>
    </recommendedName>
</protein>
<feature type="region of interest" description="Disordered" evidence="1">
    <location>
        <begin position="365"/>
        <end position="387"/>
    </location>
</feature>
<dbReference type="EMBL" id="JAXCLX010000002">
    <property type="protein sequence ID" value="MDY0873133.1"/>
    <property type="molecule type" value="Genomic_DNA"/>
</dbReference>
<proteinExistence type="predicted"/>
<comment type="caution">
    <text evidence="2">The sequence shown here is derived from an EMBL/GenBank/DDBJ whole genome shotgun (WGS) entry which is preliminary data.</text>
</comment>
<evidence type="ECO:0000313" key="3">
    <source>
        <dbReference type="Proteomes" id="UP001271769"/>
    </source>
</evidence>
<evidence type="ECO:0008006" key="4">
    <source>
        <dbReference type="Google" id="ProtNLM"/>
    </source>
</evidence>
<feature type="compositionally biased region" description="Basic and acidic residues" evidence="1">
    <location>
        <begin position="367"/>
        <end position="377"/>
    </location>
</feature>
<reference evidence="2 3" key="1">
    <citation type="journal article" date="2013" name="Antonie Van Leeuwenhoek">
        <title>Dongia rigui sp. nov., isolated from freshwater of a large wetland in Korea.</title>
        <authorList>
            <person name="Baik K.S."/>
            <person name="Hwang Y.M."/>
            <person name="Choi J.S."/>
            <person name="Kwon J."/>
            <person name="Seong C.N."/>
        </authorList>
    </citation>
    <scope>NUCLEOTIDE SEQUENCE [LARGE SCALE GENOMIC DNA]</scope>
    <source>
        <strain evidence="2 3">04SU4-P</strain>
    </source>
</reference>
<dbReference type="RefSeq" id="WP_320501598.1">
    <property type="nucleotide sequence ID" value="NZ_JAXCLX010000002.1"/>
</dbReference>
<dbReference type="Proteomes" id="UP001271769">
    <property type="component" value="Unassembled WGS sequence"/>
</dbReference>
<name>A0ABU5E0Z4_9PROT</name>
<keyword evidence="3" id="KW-1185">Reference proteome</keyword>
<evidence type="ECO:0000313" key="2">
    <source>
        <dbReference type="EMBL" id="MDY0873133.1"/>
    </source>
</evidence>
<evidence type="ECO:0000256" key="1">
    <source>
        <dbReference type="SAM" id="MobiDB-lite"/>
    </source>
</evidence>